<evidence type="ECO:0000256" key="1">
    <source>
        <dbReference type="SAM" id="Coils"/>
    </source>
</evidence>
<evidence type="ECO:0000313" key="3">
    <source>
        <dbReference type="EMBL" id="QPF91211.1"/>
    </source>
</evidence>
<dbReference type="PROSITE" id="PS51257">
    <property type="entry name" value="PROKAR_LIPOPROTEIN"/>
    <property type="match status" value="1"/>
</dbReference>
<feature type="signal peptide" evidence="2">
    <location>
        <begin position="1"/>
        <end position="22"/>
    </location>
</feature>
<evidence type="ECO:0008006" key="5">
    <source>
        <dbReference type="Google" id="ProtNLM"/>
    </source>
</evidence>
<gene>
    <name evidence="3" type="ORF">IC761_32960</name>
</gene>
<evidence type="ECO:0000313" key="4">
    <source>
        <dbReference type="Proteomes" id="UP000594621"/>
    </source>
</evidence>
<dbReference type="EMBL" id="CP061379">
    <property type="protein sequence ID" value="QPF91211.1"/>
    <property type="molecule type" value="Genomic_DNA"/>
</dbReference>
<organism evidence="3 4">
    <name type="scientific">Bradyrhizobium commune</name>
    <dbReference type="NCBI Taxonomy" id="83627"/>
    <lineage>
        <taxon>Bacteria</taxon>
        <taxon>Pseudomonadati</taxon>
        <taxon>Pseudomonadota</taxon>
        <taxon>Alphaproteobacteria</taxon>
        <taxon>Hyphomicrobiales</taxon>
        <taxon>Nitrobacteraceae</taxon>
        <taxon>Bradyrhizobium</taxon>
    </lineage>
</organism>
<dbReference type="AlphaFoldDB" id="A0A7S9D4S5"/>
<accession>A0A7S9D4S5</accession>
<dbReference type="RefSeq" id="WP_195800784.1">
    <property type="nucleotide sequence ID" value="NZ_CP061379.1"/>
</dbReference>
<keyword evidence="4" id="KW-1185">Reference proteome</keyword>
<feature type="coiled-coil region" evidence="1">
    <location>
        <begin position="23"/>
        <end position="57"/>
    </location>
</feature>
<reference evidence="3 4" key="1">
    <citation type="submission" date="2020-09" db="EMBL/GenBank/DDBJ databases">
        <title>Complete genomes of bradyrhizobia occurring on native shrubby legumes in Australia.</title>
        <authorList>
            <person name="Lafay B."/>
        </authorList>
    </citation>
    <scope>NUCLEOTIDE SEQUENCE [LARGE SCALE GENOMIC DNA]</scope>
    <source>
        <strain evidence="3 4">BDV5040</strain>
    </source>
</reference>
<sequence>MRIINYGLMLGLLAACSGQARAEDNVTSEIQALNARLKQLQQRVDSEARRTRQVEAAQSKAVAMPATYKALPVDPCAAGKICYKGITLTFGGWVDLTGIYRSRNIASDTGSVLNFIPYQQSHNYYFPETRFSARQSRFSVLAEGNADPETHLAGYGEIDFEGAAQTANSVATNSFNPRMRQLSLEIDRTDLGLHFLAGQSWSLNAPVKAGIDPRGVDAPGVIDFESVPGFLAARQPGLRVWQDIGPEFKLAASVENPQTSFFGGNTPTVGTPAIGPQGVLNPNLQVNLTGPGGSFFNNLNNVSLNQVPDVTVKAAWDPRLGPTKLHVEAWGLYRQLFDRFNGANHTYDTGSFGGHVFAELVPKTLDLQLYGAHGVLGRFTATPFPDAAVAQDGTVLPLTITSAAVGLIWHATPSLDVYSYAGLEKAKANFANVGTVPFGYGNPLYNNTGCFTENTPAATCNGNTREVRQITAGIYDTIYQGNYGTLKAGVQYSYTQRLAFDGVGGAPKTDDNIVMTQIRYYPF</sequence>
<proteinExistence type="predicted"/>
<dbReference type="Proteomes" id="UP000594621">
    <property type="component" value="Chromosome"/>
</dbReference>
<dbReference type="KEGG" id="bcou:IC761_32960"/>
<keyword evidence="2" id="KW-0732">Signal</keyword>
<feature type="chain" id="PRO_5032901525" description="DUF3373 domain-containing protein" evidence="2">
    <location>
        <begin position="23"/>
        <end position="523"/>
    </location>
</feature>
<keyword evidence="1" id="KW-0175">Coiled coil</keyword>
<protein>
    <recommendedName>
        <fullName evidence="5">DUF3373 domain-containing protein</fullName>
    </recommendedName>
</protein>
<name>A0A7S9D4S5_9BRAD</name>
<evidence type="ECO:0000256" key="2">
    <source>
        <dbReference type="SAM" id="SignalP"/>
    </source>
</evidence>